<sequence>NVLYGELVRFYNDSTNKNVTDDIYKLSPNKQTADISAKCDKIGQSTFCVTSGSSTSGRFGGLCGGILGDTLPVNLTNGTCLRANEVEAMARNLAYGPTTGSDFT</sequence>
<keyword evidence="2" id="KW-1185">Reference proteome</keyword>
<evidence type="ECO:0000313" key="2">
    <source>
        <dbReference type="Proteomes" id="UP000789920"/>
    </source>
</evidence>
<dbReference type="Proteomes" id="UP000789920">
    <property type="component" value="Unassembled WGS sequence"/>
</dbReference>
<reference evidence="1" key="1">
    <citation type="submission" date="2021-06" db="EMBL/GenBank/DDBJ databases">
        <authorList>
            <person name="Kallberg Y."/>
            <person name="Tangrot J."/>
            <person name="Rosling A."/>
        </authorList>
    </citation>
    <scope>NUCLEOTIDE SEQUENCE</scope>
    <source>
        <strain evidence="1">MA461A</strain>
    </source>
</reference>
<accession>A0ACA9RHF7</accession>
<feature type="non-terminal residue" evidence="1">
    <location>
        <position position="1"/>
    </location>
</feature>
<protein>
    <submittedName>
        <fullName evidence="1">22615_t:CDS:1</fullName>
    </submittedName>
</protein>
<comment type="caution">
    <text evidence="1">The sequence shown here is derived from an EMBL/GenBank/DDBJ whole genome shotgun (WGS) entry which is preliminary data.</text>
</comment>
<dbReference type="EMBL" id="CAJVQC010053553">
    <property type="protein sequence ID" value="CAG8793058.1"/>
    <property type="molecule type" value="Genomic_DNA"/>
</dbReference>
<proteinExistence type="predicted"/>
<evidence type="ECO:0000313" key="1">
    <source>
        <dbReference type="EMBL" id="CAG8793058.1"/>
    </source>
</evidence>
<gene>
    <name evidence="1" type="ORF">RPERSI_LOCUS19510</name>
</gene>
<name>A0ACA9RHF7_9GLOM</name>
<organism evidence="1 2">
    <name type="scientific">Racocetra persica</name>
    <dbReference type="NCBI Taxonomy" id="160502"/>
    <lineage>
        <taxon>Eukaryota</taxon>
        <taxon>Fungi</taxon>
        <taxon>Fungi incertae sedis</taxon>
        <taxon>Mucoromycota</taxon>
        <taxon>Glomeromycotina</taxon>
        <taxon>Glomeromycetes</taxon>
        <taxon>Diversisporales</taxon>
        <taxon>Gigasporaceae</taxon>
        <taxon>Racocetra</taxon>
    </lineage>
</organism>